<feature type="compositionally biased region" description="Low complexity" evidence="2">
    <location>
        <begin position="231"/>
        <end position="243"/>
    </location>
</feature>
<feature type="region of interest" description="Disordered" evidence="2">
    <location>
        <begin position="891"/>
        <end position="914"/>
    </location>
</feature>
<proteinExistence type="predicted"/>
<feature type="compositionally biased region" description="Basic and acidic residues" evidence="2">
    <location>
        <begin position="179"/>
        <end position="189"/>
    </location>
</feature>
<dbReference type="InterPro" id="IPR054059">
    <property type="entry name" value="MORF/ORRM1/DAG-like_MORF"/>
</dbReference>
<feature type="compositionally biased region" description="Low complexity" evidence="2">
    <location>
        <begin position="1629"/>
        <end position="1651"/>
    </location>
</feature>
<reference evidence="5" key="1">
    <citation type="submission" date="2013-06" db="EMBL/GenBank/DDBJ databases">
        <authorList>
            <person name="Zhao Q."/>
        </authorList>
    </citation>
    <scope>NUCLEOTIDE SEQUENCE</scope>
    <source>
        <strain evidence="5">cv. W1943</strain>
    </source>
</reference>
<feature type="region of interest" description="Disordered" evidence="2">
    <location>
        <begin position="1276"/>
        <end position="1295"/>
    </location>
</feature>
<dbReference type="GO" id="GO:0042803">
    <property type="term" value="F:protein homodimerization activity"/>
    <property type="evidence" value="ECO:0007669"/>
    <property type="project" value="UniProtKB-ARBA"/>
</dbReference>
<dbReference type="InterPro" id="IPR037045">
    <property type="entry name" value="S8pro/Inhibitor_I9_sf"/>
</dbReference>
<dbReference type="Gramene" id="ORUFI04G25830.1">
    <property type="protein sequence ID" value="ORUFI04G25830.1"/>
    <property type="gene ID" value="ORUFI04G25830"/>
</dbReference>
<dbReference type="HOGENOM" id="CLU_241879_0_0_1"/>
<dbReference type="Proteomes" id="UP000008022">
    <property type="component" value="Unassembled WGS sequence"/>
</dbReference>
<dbReference type="Gene3D" id="3.30.70.80">
    <property type="entry name" value="Peptidase S8 propeptide/proteinase inhibitor I9"/>
    <property type="match status" value="1"/>
</dbReference>
<feature type="compositionally biased region" description="Basic and acidic residues" evidence="2">
    <location>
        <begin position="327"/>
        <end position="350"/>
    </location>
</feature>
<evidence type="ECO:0000313" key="5">
    <source>
        <dbReference type="Proteomes" id="UP000008022"/>
    </source>
</evidence>
<feature type="compositionally biased region" description="Low complexity" evidence="2">
    <location>
        <begin position="10"/>
        <end position="21"/>
    </location>
</feature>
<dbReference type="GO" id="GO:0080156">
    <property type="term" value="P:mitochondrial mRNA modification"/>
    <property type="evidence" value="ECO:0007669"/>
    <property type="project" value="TreeGrafter"/>
</dbReference>
<feature type="compositionally biased region" description="Basic and acidic residues" evidence="2">
    <location>
        <begin position="214"/>
        <end position="224"/>
    </location>
</feature>
<feature type="compositionally biased region" description="Low complexity" evidence="2">
    <location>
        <begin position="1473"/>
        <end position="1494"/>
    </location>
</feature>
<feature type="domain" description="MORF/ORRM1/DAG-like MORF" evidence="3">
    <location>
        <begin position="951"/>
        <end position="1041"/>
    </location>
</feature>
<feature type="region of interest" description="Disordered" evidence="2">
    <location>
        <begin position="1053"/>
        <end position="1073"/>
    </location>
</feature>
<dbReference type="EnsemblPlants" id="ORUFI04G25830.1">
    <property type="protein sequence ID" value="ORUFI04G25830.1"/>
    <property type="gene ID" value="ORUFI04G25830"/>
</dbReference>
<evidence type="ECO:0000256" key="1">
    <source>
        <dbReference type="ARBA" id="ARBA00022946"/>
    </source>
</evidence>
<feature type="compositionally biased region" description="Pro residues" evidence="2">
    <location>
        <begin position="1662"/>
        <end position="1681"/>
    </location>
</feature>
<feature type="compositionally biased region" description="Pro residues" evidence="2">
    <location>
        <begin position="554"/>
        <end position="586"/>
    </location>
</feature>
<dbReference type="GO" id="GO:0016554">
    <property type="term" value="P:cytidine to uridine editing"/>
    <property type="evidence" value="ECO:0007669"/>
    <property type="project" value="InterPro"/>
</dbReference>
<organism evidence="4 5">
    <name type="scientific">Oryza rufipogon</name>
    <name type="common">Brownbeard rice</name>
    <name type="synonym">Asian wild rice</name>
    <dbReference type="NCBI Taxonomy" id="4529"/>
    <lineage>
        <taxon>Eukaryota</taxon>
        <taxon>Viridiplantae</taxon>
        <taxon>Streptophyta</taxon>
        <taxon>Embryophyta</taxon>
        <taxon>Tracheophyta</taxon>
        <taxon>Spermatophyta</taxon>
        <taxon>Magnoliopsida</taxon>
        <taxon>Liliopsida</taxon>
        <taxon>Poales</taxon>
        <taxon>Poaceae</taxon>
        <taxon>BOP clade</taxon>
        <taxon>Oryzoideae</taxon>
        <taxon>Oryzeae</taxon>
        <taxon>Oryzinae</taxon>
        <taxon>Oryza</taxon>
    </lineage>
</organism>
<dbReference type="GO" id="GO:0005739">
    <property type="term" value="C:mitochondrion"/>
    <property type="evidence" value="ECO:0007669"/>
    <property type="project" value="TreeGrafter"/>
</dbReference>
<feature type="region of interest" description="Disordered" evidence="2">
    <location>
        <begin position="677"/>
        <end position="737"/>
    </location>
</feature>
<dbReference type="Pfam" id="PF21864">
    <property type="entry name" value="MORF_dom"/>
    <property type="match status" value="1"/>
</dbReference>
<keyword evidence="1" id="KW-0809">Transit peptide</keyword>
<sequence length="1984" mass="217077">MMPLKKKMDPSASNSISAPPSEEMGEPEKMDEMEQVSSDLKSLKTLYGLLHRGPTDETLDETSRAFMTKMLDDITRQTLLRQAKMLSPALERKLSIQSDHRRTRDDAVPVPVPVPVVKPIASFSPSLHASEKSSRLRTQGATRRRDGRHGQDNYRLLARVASNRSARTTVPPPAPRHRQSPERRLDRLASRRSSRAVTPRRGTVDGGNPLSDMRCPRRGDDSSMERGGGSSSSSRSLSREPSSAVQERGRGLHRGASPAAAPRVGAEGGSSTRRLGRLDSGLSVNLVPPPLAPRHGSQRGGRGAATTTKLSSSTDVAATIRSSIRPSSREFMERSPRRAGEAENDRKEGADAASVSKGRPSRGELSSMERGSSSGRSLSREPSSAVQERGRGLHRGASPPAAVRVGAEGSSTRRLERLDSGLSASMVSRRGTPRAGRGASTPKLSSSTDAAAMTRGRIRPNRDLTERSLRRAGEADEDESLRRCRGKGKGKEKGDDDAASVSMGRPSRPPRRALNRINSSSTYSSSSCPPEPTSSTSGSTSSWVPPRDNASSWAPPPPRGNPPSWVPLPPPPGGNAPSWVPPPPQPRGIAPPEYGFQVSGASRVSRHLRRQERLERRVERMRRFKEKLGTVFHHHHFGPSGSNEGAPPLFSRDVHDNGYHRPSPWKVLGGVLHRTTRRGEKNNEGAPPLFSRDVHGNGHHRPSPWKALGGVLHRATRRGEKKTRSVPADHRGGVGGGGGVGHALLHMWNKRRAMAKQRGGVGRALFQMWGKRRAAAKQRGGGVRRALFQMWVQRRATTAKRRGGGGVAHALFHMWGKRRATASAGMCGTGSRWKAKKLHWWQRVRPRHRSGHGKAFRGDHKLGHRAMATAAAAARAVAAAGRPAQGVPLSRRLTTASSSSARPLRPRGGRAAGSVRCMARRPESSYSPLRSGQGGDRAPTEMAPLFPGCDYEHWLIVMDKPGGEGATKQQMIDCYIQTLAKVVGSEEEAKKKIYNVSCERYFGFGCEIDEETSNKLEGLPGVLFVLPDSYVDAENKDYGAELFVNGEIVQRSPERQRRVEPVPQRAQDRPRYSDRTRYVKRRENQAYQRSKLQTHFCFRRGERPEHESAMMPLKKKMDPSASNSISSSPSDKMGEPEEMDEVEQVSSDLKSLKTLYGLLHRGPTDETLDETSRAFMTKMLDDITRQTLLRQAKIAPLHLHLGFKFSRQMLIQKKHRTPIIAATRGDAVPVPVPVVKPIASFSPSLHACERTSRLRTQGAVRRRDSRHGRLLARVASNRAARTAVPPPAPSHRQSLERRLDHLASHRSSRAVTPRRGTVAAGNPRSDMRWLRRGDHSSMERGGGSSSSRRRSLSREPSSAVQERGRGLHRGASPPAAPRVGAEDGSSTRRLGRMDSGLSVNLVPPPLAPRHGSQRGGRGAAATTKLSSSTDAAVTIRSSIRPSSREFMERSPRRAGEAENDRKEVADAARPSRGELSSMERGSSSRRSLSREPSSAVQERGHGPHRGASPPAAMRVGAEGSSTRRIKRLDSRLSASMVSRRGTPRGGRGAATPKLSSSTDAAATTCSRIRPNSDLTERSLRRASEADEDESPRQRRGKGKEKEKADDDAASVSMGRPSRPPRRALNRINSGSTYSSSSPPEPTSSTSGYTSSWVPPRDKVPSWVPPPPRGNAPSWVPPPPQPRGNAPSCVPPPPQSRGIAPPEYGFQVSGVSRISCHLRLERRVERMRRFKEKLGTVFHHLHHHHHFGPSGSNEGAPPLLSRDVHDNGHHRPSPWKVLGGVLHRATRRGEKKTRSVPADRRGGVEHMLLHMWDKRRAMAKQRGDGGGGGVGRALFQMWGKRRAAAKRRGGGVGRALFQMWVKRRATAKRRRRACAVPNVGQTAGDGEAAASGMRCSKCGSNGGRRRSGGVGHALFQMWVKRRATTAKRRGSDGGVGRALFHMWGKRRATASAGMWGTGSRWKAKKLHWWQRVRPRRRSGHGKALR</sequence>
<feature type="compositionally biased region" description="Low complexity" evidence="2">
    <location>
        <begin position="1549"/>
        <end position="1564"/>
    </location>
</feature>
<dbReference type="eggNOG" id="ENOG502QPXC">
    <property type="taxonomic scope" value="Eukaryota"/>
</dbReference>
<dbReference type="PANTHER" id="PTHR31346:SF37">
    <property type="entry name" value="MULTIPLE ORGANELLAR RNA EDITING FACTOR 2 CHLOROPLASTIC"/>
    <property type="match status" value="1"/>
</dbReference>
<evidence type="ECO:0000259" key="3">
    <source>
        <dbReference type="Pfam" id="PF21864"/>
    </source>
</evidence>
<dbReference type="FunFam" id="3.30.70.80:FF:000001">
    <property type="entry name" value="Multiple organellar RNA editing factor"/>
    <property type="match status" value="1"/>
</dbReference>
<reference evidence="4" key="2">
    <citation type="submission" date="2015-06" db="UniProtKB">
        <authorList>
            <consortium name="EnsemblPlants"/>
        </authorList>
    </citation>
    <scope>IDENTIFICATION</scope>
</reference>
<feature type="compositionally biased region" description="Basic and acidic residues" evidence="2">
    <location>
        <begin position="460"/>
        <end position="474"/>
    </location>
</feature>
<feature type="compositionally biased region" description="Basic and acidic residues" evidence="2">
    <location>
        <begin position="1574"/>
        <end position="1584"/>
    </location>
</feature>
<dbReference type="InterPro" id="IPR039206">
    <property type="entry name" value="MORF/ORRM1/DAG-like"/>
</dbReference>
<feature type="region of interest" description="Disordered" evidence="2">
    <location>
        <begin position="1"/>
        <end position="39"/>
    </location>
</feature>
<feature type="region of interest" description="Disordered" evidence="2">
    <location>
        <begin position="1103"/>
        <end position="1137"/>
    </location>
</feature>
<feature type="compositionally biased region" description="Low complexity" evidence="2">
    <location>
        <begin position="363"/>
        <end position="384"/>
    </location>
</feature>
<dbReference type="OMA" id="RIEGFHA"/>
<feature type="region of interest" description="Disordered" evidence="2">
    <location>
        <begin position="633"/>
        <end position="655"/>
    </location>
</feature>
<feature type="compositionally biased region" description="Basic and acidic residues" evidence="2">
    <location>
        <begin position="1442"/>
        <end position="1472"/>
    </location>
</feature>
<name>A0A0E0PDM2_ORYRU</name>
<dbReference type="STRING" id="4529.A0A0E0PDM2"/>
<protein>
    <recommendedName>
        <fullName evidence="3">MORF/ORRM1/DAG-like MORF domain-containing protein</fullName>
    </recommendedName>
</protein>
<feature type="region of interest" description="Disordered" evidence="2">
    <location>
        <begin position="1303"/>
        <end position="1703"/>
    </location>
</feature>
<keyword evidence="5" id="KW-1185">Reference proteome</keyword>
<feature type="region of interest" description="Disordered" evidence="2">
    <location>
        <begin position="125"/>
        <end position="595"/>
    </location>
</feature>
<accession>A0A0E0PDM2</accession>
<dbReference type="PANTHER" id="PTHR31346">
    <property type="entry name" value="MULTIPLE ORGANELLAR RNA EDITING FACTOR 2, CHLOROPLASTIC-RELATED-RELATED"/>
    <property type="match status" value="1"/>
</dbReference>
<evidence type="ECO:0000313" key="4">
    <source>
        <dbReference type="EnsemblPlants" id="ORUFI04G25830.1"/>
    </source>
</evidence>
<feature type="compositionally biased region" description="Low complexity" evidence="2">
    <location>
        <begin position="891"/>
        <end position="903"/>
    </location>
</feature>
<feature type="compositionally biased region" description="Low complexity" evidence="2">
    <location>
        <begin position="1120"/>
        <end position="1130"/>
    </location>
</feature>
<feature type="compositionally biased region" description="Basic and acidic residues" evidence="2">
    <location>
        <begin position="1325"/>
        <end position="1338"/>
    </location>
</feature>
<feature type="compositionally biased region" description="Polar residues" evidence="2">
    <location>
        <begin position="305"/>
        <end position="326"/>
    </location>
</feature>
<feature type="compositionally biased region" description="Polar residues" evidence="2">
    <location>
        <begin position="1423"/>
        <end position="1441"/>
    </location>
</feature>
<evidence type="ECO:0000256" key="2">
    <source>
        <dbReference type="SAM" id="MobiDB-lite"/>
    </source>
</evidence>
<feature type="compositionally biased region" description="Low complexity" evidence="2">
    <location>
        <begin position="519"/>
        <end position="546"/>
    </location>
</feature>